<evidence type="ECO:0000313" key="1">
    <source>
        <dbReference type="EMBL" id="TFK60490.1"/>
    </source>
</evidence>
<reference evidence="1 2" key="1">
    <citation type="journal article" date="2019" name="Nat. Ecol. Evol.">
        <title>Megaphylogeny resolves global patterns of mushroom evolution.</title>
        <authorList>
            <person name="Varga T."/>
            <person name="Krizsan K."/>
            <person name="Foldi C."/>
            <person name="Dima B."/>
            <person name="Sanchez-Garcia M."/>
            <person name="Sanchez-Ramirez S."/>
            <person name="Szollosi G.J."/>
            <person name="Szarkandi J.G."/>
            <person name="Papp V."/>
            <person name="Albert L."/>
            <person name="Andreopoulos W."/>
            <person name="Angelini C."/>
            <person name="Antonin V."/>
            <person name="Barry K.W."/>
            <person name="Bougher N.L."/>
            <person name="Buchanan P."/>
            <person name="Buyck B."/>
            <person name="Bense V."/>
            <person name="Catcheside P."/>
            <person name="Chovatia M."/>
            <person name="Cooper J."/>
            <person name="Damon W."/>
            <person name="Desjardin D."/>
            <person name="Finy P."/>
            <person name="Geml J."/>
            <person name="Haridas S."/>
            <person name="Hughes K."/>
            <person name="Justo A."/>
            <person name="Karasinski D."/>
            <person name="Kautmanova I."/>
            <person name="Kiss B."/>
            <person name="Kocsube S."/>
            <person name="Kotiranta H."/>
            <person name="LaButti K.M."/>
            <person name="Lechner B.E."/>
            <person name="Liimatainen K."/>
            <person name="Lipzen A."/>
            <person name="Lukacs Z."/>
            <person name="Mihaltcheva S."/>
            <person name="Morgado L.N."/>
            <person name="Niskanen T."/>
            <person name="Noordeloos M.E."/>
            <person name="Ohm R.A."/>
            <person name="Ortiz-Santana B."/>
            <person name="Ovrebo C."/>
            <person name="Racz N."/>
            <person name="Riley R."/>
            <person name="Savchenko A."/>
            <person name="Shiryaev A."/>
            <person name="Soop K."/>
            <person name="Spirin V."/>
            <person name="Szebenyi C."/>
            <person name="Tomsovsky M."/>
            <person name="Tulloss R.E."/>
            <person name="Uehling J."/>
            <person name="Grigoriev I.V."/>
            <person name="Vagvolgyi C."/>
            <person name="Papp T."/>
            <person name="Martin F.M."/>
            <person name="Miettinen O."/>
            <person name="Hibbett D.S."/>
            <person name="Nagy L.G."/>
        </authorList>
    </citation>
    <scope>NUCLEOTIDE SEQUENCE [LARGE SCALE GENOMIC DNA]</scope>
    <source>
        <strain evidence="1 2">NL-1719</strain>
    </source>
</reference>
<organism evidence="1 2">
    <name type="scientific">Pluteus cervinus</name>
    <dbReference type="NCBI Taxonomy" id="181527"/>
    <lineage>
        <taxon>Eukaryota</taxon>
        <taxon>Fungi</taxon>
        <taxon>Dikarya</taxon>
        <taxon>Basidiomycota</taxon>
        <taxon>Agaricomycotina</taxon>
        <taxon>Agaricomycetes</taxon>
        <taxon>Agaricomycetidae</taxon>
        <taxon>Agaricales</taxon>
        <taxon>Pluteineae</taxon>
        <taxon>Pluteaceae</taxon>
        <taxon>Pluteus</taxon>
    </lineage>
</organism>
<protein>
    <submittedName>
        <fullName evidence="1">Uncharacterized protein</fullName>
    </submittedName>
</protein>
<name>A0ACD3A447_9AGAR</name>
<keyword evidence="2" id="KW-1185">Reference proteome</keyword>
<dbReference type="EMBL" id="ML208768">
    <property type="protein sequence ID" value="TFK60490.1"/>
    <property type="molecule type" value="Genomic_DNA"/>
</dbReference>
<gene>
    <name evidence="1" type="ORF">BDN72DRAFT_525843</name>
</gene>
<evidence type="ECO:0000313" key="2">
    <source>
        <dbReference type="Proteomes" id="UP000308600"/>
    </source>
</evidence>
<dbReference type="Proteomes" id="UP000308600">
    <property type="component" value="Unassembled WGS sequence"/>
</dbReference>
<proteinExistence type="predicted"/>
<sequence>MVVPSQSRPQDASASGLSGISTTQQIQQRQRQGITLPGIQELTKVRRSNSSSQYPFPALSLRGEDGLRARPSGSSNSSVQLAPIVVPPSSPTSNGPVHGALSPTSALFLGSTLSNPTSNGTVATNIPSSLRMMLDTAFRASADRFHTELSSLRLLCSRALFNEFQEKEKWKAHCITFKRERDAEREKLRNLTMEYEEKGRGVKRLREDDLPTEAELSGSPRARTSVGSILEHENALNETEFALSYPSPSSHNASPSGSSSGSPPPAPSAVLVSHTRTPSLESLDMTHSPPGTPPALVPAYAALPIDQTHSSQTTFVPFIPGLKRQPSPPGSTQRGGVKKRKGGSSPGSSASTTTTSRPSSPRPRATKKPRPSLEKAKEGNKDMTAFDVILPELAHIPTAQPPTRIPPPGLTPSPPQGTFPLPIPGVNMSPTQVSAVVARSIVERPTKRRRKDGCGSEASSVASTPDFGSPLAFPSGLRSSPSPPPLEVYSGPEYELEEGELVESGSSGAAVDVDSMFMSTLEGDAAVGSPRVRLGGPGVEEMKERDQDLMDQEQEVEIHVVKLPTPPPSESLRHDSPNDRVDDSYDRDSMVETWSTSPPMPSVIPLKFNSRARCQHRLGVMSEVMGEVDLGSTRSSSPQAVATVAAVDNTQTETTSDIDVTHLDLMYAPMNGRLICRVCLSDCKKNQNVVMKSSPKSFPVNAAWETLRDHCVSEHMVECRDVARLRPHEVYNLRRRLMMSMK</sequence>
<accession>A0ACD3A447</accession>